<keyword evidence="2" id="KW-0472">Membrane</keyword>
<evidence type="ECO:0000256" key="2">
    <source>
        <dbReference type="SAM" id="Phobius"/>
    </source>
</evidence>
<feature type="transmembrane region" description="Helical" evidence="2">
    <location>
        <begin position="91"/>
        <end position="109"/>
    </location>
</feature>
<dbReference type="Proteomes" id="UP000001064">
    <property type="component" value="Unassembled WGS sequence"/>
</dbReference>
<dbReference type="RefSeq" id="XP_003287177.1">
    <property type="nucleotide sequence ID" value="XM_003287129.1"/>
</dbReference>
<gene>
    <name evidence="3" type="ORF">DICPUDRAFT_91858</name>
</gene>
<keyword evidence="2" id="KW-1133">Transmembrane helix</keyword>
<protein>
    <submittedName>
        <fullName evidence="3">Expressed protein</fullName>
    </submittedName>
</protein>
<dbReference type="VEuPathDB" id="AmoebaDB:DICPUDRAFT_91858"/>
<dbReference type="InParanoid" id="F0ZIC2"/>
<evidence type="ECO:0000313" key="4">
    <source>
        <dbReference type="Proteomes" id="UP000001064"/>
    </source>
</evidence>
<dbReference type="EMBL" id="GL871031">
    <property type="protein sequence ID" value="EGC36299.1"/>
    <property type="molecule type" value="Genomic_DNA"/>
</dbReference>
<keyword evidence="1" id="KW-0175">Coiled coil</keyword>
<dbReference type="OMA" id="VHNAQRT"/>
<name>F0ZIC2_DICPU</name>
<dbReference type="AlphaFoldDB" id="F0ZIC2"/>
<dbReference type="eggNOG" id="ENOG502RIHR">
    <property type="taxonomic scope" value="Eukaryota"/>
</dbReference>
<dbReference type="OrthoDB" id="10629578at2759"/>
<proteinExistence type="predicted"/>
<dbReference type="GeneID" id="10500897"/>
<dbReference type="KEGG" id="dpp:DICPUDRAFT_91858"/>
<evidence type="ECO:0000313" key="3">
    <source>
        <dbReference type="EMBL" id="EGC36299.1"/>
    </source>
</evidence>
<sequence length="132" mass="14697">MDNWEKDKEKIMNTAKNAKETVTSGIKNAKENIGSVASGINASKENISSNLKDAKSTLNDAKSNLGSNYQNMKSNLNSNINAQRAMQKSSGNGWLLGIAVLSIAGYFGWKQYQKKQDQKLLWNNKRQQKDVK</sequence>
<organism evidence="3 4">
    <name type="scientific">Dictyostelium purpureum</name>
    <name type="common">Slime mold</name>
    <dbReference type="NCBI Taxonomy" id="5786"/>
    <lineage>
        <taxon>Eukaryota</taxon>
        <taxon>Amoebozoa</taxon>
        <taxon>Evosea</taxon>
        <taxon>Eumycetozoa</taxon>
        <taxon>Dictyostelia</taxon>
        <taxon>Dictyosteliales</taxon>
        <taxon>Dictyosteliaceae</taxon>
        <taxon>Dictyostelium</taxon>
    </lineage>
</organism>
<keyword evidence="2" id="KW-0812">Transmembrane</keyword>
<evidence type="ECO:0000256" key="1">
    <source>
        <dbReference type="SAM" id="Coils"/>
    </source>
</evidence>
<accession>F0ZIC2</accession>
<feature type="coiled-coil region" evidence="1">
    <location>
        <begin position="1"/>
        <end position="64"/>
    </location>
</feature>
<keyword evidence="4" id="KW-1185">Reference proteome</keyword>
<reference evidence="4" key="1">
    <citation type="journal article" date="2011" name="Genome Biol.">
        <title>Comparative genomics of the social amoebae Dictyostelium discoideum and Dictyostelium purpureum.</title>
        <authorList>
            <consortium name="US DOE Joint Genome Institute (JGI-PGF)"/>
            <person name="Sucgang R."/>
            <person name="Kuo A."/>
            <person name="Tian X."/>
            <person name="Salerno W."/>
            <person name="Parikh A."/>
            <person name="Feasley C.L."/>
            <person name="Dalin E."/>
            <person name="Tu H."/>
            <person name="Huang E."/>
            <person name="Barry K."/>
            <person name="Lindquist E."/>
            <person name="Shapiro H."/>
            <person name="Bruce D."/>
            <person name="Schmutz J."/>
            <person name="Salamov A."/>
            <person name="Fey P."/>
            <person name="Gaudet P."/>
            <person name="Anjard C."/>
            <person name="Babu M.M."/>
            <person name="Basu S."/>
            <person name="Bushmanova Y."/>
            <person name="van der Wel H."/>
            <person name="Katoh-Kurasawa M."/>
            <person name="Dinh C."/>
            <person name="Coutinho P.M."/>
            <person name="Saito T."/>
            <person name="Elias M."/>
            <person name="Schaap P."/>
            <person name="Kay R.R."/>
            <person name="Henrissat B."/>
            <person name="Eichinger L."/>
            <person name="Rivero F."/>
            <person name="Putnam N.H."/>
            <person name="West C.M."/>
            <person name="Loomis W.F."/>
            <person name="Chisholm R.L."/>
            <person name="Shaulsky G."/>
            <person name="Strassmann J.E."/>
            <person name="Queller D.C."/>
            <person name="Kuspa A."/>
            <person name="Grigoriev I.V."/>
        </authorList>
    </citation>
    <scope>NUCLEOTIDE SEQUENCE [LARGE SCALE GENOMIC DNA]</scope>
    <source>
        <strain evidence="4">QSDP1</strain>
    </source>
</reference>